<reference evidence="2" key="1">
    <citation type="submission" date="2020-06" db="EMBL/GenBank/DDBJ databases">
        <authorList>
            <consortium name="Plant Systems Biology data submission"/>
        </authorList>
    </citation>
    <scope>NUCLEOTIDE SEQUENCE</scope>
    <source>
        <strain evidence="2">D6</strain>
    </source>
</reference>
<feature type="region of interest" description="Disordered" evidence="1">
    <location>
        <begin position="98"/>
        <end position="140"/>
    </location>
</feature>
<gene>
    <name evidence="2" type="ORF">SEMRO_3038_G342600.1</name>
</gene>
<keyword evidence="3" id="KW-1185">Reference proteome</keyword>
<dbReference type="EMBL" id="CAICTM010003036">
    <property type="protein sequence ID" value="CAB9530777.1"/>
    <property type="molecule type" value="Genomic_DNA"/>
</dbReference>
<accession>A0A9N8F176</accession>
<sequence length="180" mass="20160">MTKYTEVDTSEAPLSIIGTVGRHPIYSGEGCMPDRAGAWVADERRVRRLQRGEMAKAKGLPGEWLDKSQQLPAKAVESATSLICDALGTWWHQVHSPTETHTVRPVSSKTHKFKDPPTNRDDETAATAEETVGSLDEDYEWEYEAPDLSEGSGWYQERVETLEAALKGLPSWCTRRDSKR</sequence>
<comment type="caution">
    <text evidence="2">The sequence shown here is derived from an EMBL/GenBank/DDBJ whole genome shotgun (WGS) entry which is preliminary data.</text>
</comment>
<name>A0A9N8F176_9STRA</name>
<evidence type="ECO:0000256" key="1">
    <source>
        <dbReference type="SAM" id="MobiDB-lite"/>
    </source>
</evidence>
<protein>
    <submittedName>
        <fullName evidence="2">Uncharacterized protein</fullName>
    </submittedName>
</protein>
<dbReference type="AlphaFoldDB" id="A0A9N8F176"/>
<proteinExistence type="predicted"/>
<feature type="compositionally biased region" description="Polar residues" evidence="1">
    <location>
        <begin position="98"/>
        <end position="108"/>
    </location>
</feature>
<evidence type="ECO:0000313" key="2">
    <source>
        <dbReference type="EMBL" id="CAB9530777.1"/>
    </source>
</evidence>
<organism evidence="2 3">
    <name type="scientific">Seminavis robusta</name>
    <dbReference type="NCBI Taxonomy" id="568900"/>
    <lineage>
        <taxon>Eukaryota</taxon>
        <taxon>Sar</taxon>
        <taxon>Stramenopiles</taxon>
        <taxon>Ochrophyta</taxon>
        <taxon>Bacillariophyta</taxon>
        <taxon>Bacillariophyceae</taxon>
        <taxon>Bacillariophycidae</taxon>
        <taxon>Naviculales</taxon>
        <taxon>Naviculaceae</taxon>
        <taxon>Seminavis</taxon>
    </lineage>
</organism>
<evidence type="ECO:0000313" key="3">
    <source>
        <dbReference type="Proteomes" id="UP001153069"/>
    </source>
</evidence>
<feature type="compositionally biased region" description="Basic and acidic residues" evidence="1">
    <location>
        <begin position="113"/>
        <end position="123"/>
    </location>
</feature>
<dbReference type="Proteomes" id="UP001153069">
    <property type="component" value="Unassembled WGS sequence"/>
</dbReference>